<proteinExistence type="inferred from homology"/>
<dbReference type="InterPro" id="IPR036561">
    <property type="entry name" value="MAM33_sf"/>
</dbReference>
<dbReference type="PANTHER" id="PTHR10826:SF1">
    <property type="entry name" value="COMPLEMENT COMPONENT 1 Q SUBCOMPONENT-BINDING PROTEIN, MITOCHONDRIAL"/>
    <property type="match status" value="1"/>
</dbReference>
<accession>K1PX73</accession>
<sequence length="294" mass="33671">MYVVLCVETERSGSECKKHALTHVVRASSNLRVKNWIKMTSVIVKSLVNSARQSKRALYTVSSFKRGLSSAVFNKSELSVTAALSRKLECSPLQKRWLYTETDQDMSQHIEKEIENEKKMGASTASYFKNWKINSNGCEVSMSKSEGNETITVEFNVNNATDLVEEDLKSEEGMPHMICRPPFIVEIKKPSGTKVRISCQFLSEYEGDDGDENEVRDKFEIEQFSVYQKEISPATYVCSGETMDGEMYEKLMDMLDERKIDNDFANELIEFSTGYEHGEYIKFLTKFKSFVDEK</sequence>
<dbReference type="Gene3D" id="3.10.280.10">
    <property type="entry name" value="Mitochondrial glycoprotein"/>
    <property type="match status" value="1"/>
</dbReference>
<dbReference type="SMR" id="K1PX73"/>
<evidence type="ECO:0000313" key="2">
    <source>
        <dbReference type="EMBL" id="EKC20990.1"/>
    </source>
</evidence>
<dbReference type="InterPro" id="IPR003428">
    <property type="entry name" value="MAM33"/>
</dbReference>
<dbReference type="EMBL" id="JH818222">
    <property type="protein sequence ID" value="EKC20990.1"/>
    <property type="molecule type" value="Genomic_DNA"/>
</dbReference>
<dbReference type="HOGENOM" id="CLU_083914_1_0_1"/>
<dbReference type="Pfam" id="PF02330">
    <property type="entry name" value="MAM33"/>
    <property type="match status" value="1"/>
</dbReference>
<comment type="similarity">
    <text evidence="1">Belongs to the MAM33 family.</text>
</comment>
<dbReference type="InParanoid" id="K1PX73"/>
<dbReference type="SUPFAM" id="SSF54529">
    <property type="entry name" value="Mitochondrial glycoprotein MAM33-like"/>
    <property type="match status" value="1"/>
</dbReference>
<protein>
    <submittedName>
        <fullName evidence="2">Complement component 1 Q subcomponent-binding protein, mitochondrial</fullName>
    </submittedName>
</protein>
<gene>
    <name evidence="2" type="ORF">CGI_10004885</name>
</gene>
<dbReference type="GO" id="GO:0042256">
    <property type="term" value="P:cytosolic ribosome assembly"/>
    <property type="evidence" value="ECO:0007669"/>
    <property type="project" value="TreeGrafter"/>
</dbReference>
<dbReference type="AlphaFoldDB" id="K1PX73"/>
<dbReference type="GO" id="GO:0005759">
    <property type="term" value="C:mitochondrial matrix"/>
    <property type="evidence" value="ECO:0007669"/>
    <property type="project" value="InterPro"/>
</dbReference>
<dbReference type="FunCoup" id="K1PX73">
    <property type="interactions" value="1128"/>
</dbReference>
<evidence type="ECO:0000256" key="1">
    <source>
        <dbReference type="ARBA" id="ARBA00005457"/>
    </source>
</evidence>
<reference evidence="2" key="1">
    <citation type="journal article" date="2012" name="Nature">
        <title>The oyster genome reveals stress adaptation and complexity of shell formation.</title>
        <authorList>
            <person name="Zhang G."/>
            <person name="Fang X."/>
            <person name="Guo X."/>
            <person name="Li L."/>
            <person name="Luo R."/>
            <person name="Xu F."/>
            <person name="Yang P."/>
            <person name="Zhang L."/>
            <person name="Wang X."/>
            <person name="Qi H."/>
            <person name="Xiong Z."/>
            <person name="Que H."/>
            <person name="Xie Y."/>
            <person name="Holland P.W."/>
            <person name="Paps J."/>
            <person name="Zhu Y."/>
            <person name="Wu F."/>
            <person name="Chen Y."/>
            <person name="Wang J."/>
            <person name="Peng C."/>
            <person name="Meng J."/>
            <person name="Yang L."/>
            <person name="Liu J."/>
            <person name="Wen B."/>
            <person name="Zhang N."/>
            <person name="Huang Z."/>
            <person name="Zhu Q."/>
            <person name="Feng Y."/>
            <person name="Mount A."/>
            <person name="Hedgecock D."/>
            <person name="Xu Z."/>
            <person name="Liu Y."/>
            <person name="Domazet-Loso T."/>
            <person name="Du Y."/>
            <person name="Sun X."/>
            <person name="Zhang S."/>
            <person name="Liu B."/>
            <person name="Cheng P."/>
            <person name="Jiang X."/>
            <person name="Li J."/>
            <person name="Fan D."/>
            <person name="Wang W."/>
            <person name="Fu W."/>
            <person name="Wang T."/>
            <person name="Wang B."/>
            <person name="Zhang J."/>
            <person name="Peng Z."/>
            <person name="Li Y."/>
            <person name="Li N."/>
            <person name="Wang J."/>
            <person name="Chen M."/>
            <person name="He Y."/>
            <person name="Tan F."/>
            <person name="Song X."/>
            <person name="Zheng Q."/>
            <person name="Huang R."/>
            <person name="Yang H."/>
            <person name="Du X."/>
            <person name="Chen L."/>
            <person name="Yang M."/>
            <person name="Gaffney P.M."/>
            <person name="Wang S."/>
            <person name="Luo L."/>
            <person name="She Z."/>
            <person name="Ming Y."/>
            <person name="Huang W."/>
            <person name="Zhang S."/>
            <person name="Huang B."/>
            <person name="Zhang Y."/>
            <person name="Qu T."/>
            <person name="Ni P."/>
            <person name="Miao G."/>
            <person name="Wang J."/>
            <person name="Wang Q."/>
            <person name="Steinberg C.E."/>
            <person name="Wang H."/>
            <person name="Li N."/>
            <person name="Qian L."/>
            <person name="Zhang G."/>
            <person name="Li Y."/>
            <person name="Yang H."/>
            <person name="Liu X."/>
            <person name="Wang J."/>
            <person name="Yin Y."/>
            <person name="Wang J."/>
        </authorList>
    </citation>
    <scope>NUCLEOTIDE SEQUENCE [LARGE SCALE GENOMIC DNA]</scope>
    <source>
        <strain evidence="2">05x7-T-G4-1.051#20</strain>
    </source>
</reference>
<name>K1PX73_MAGGI</name>
<dbReference type="PANTHER" id="PTHR10826">
    <property type="entry name" value="COMPLEMENT COMPONENT 1"/>
    <property type="match status" value="1"/>
</dbReference>
<organism evidence="2">
    <name type="scientific">Magallana gigas</name>
    <name type="common">Pacific oyster</name>
    <name type="synonym">Crassostrea gigas</name>
    <dbReference type="NCBI Taxonomy" id="29159"/>
    <lineage>
        <taxon>Eukaryota</taxon>
        <taxon>Metazoa</taxon>
        <taxon>Spiralia</taxon>
        <taxon>Lophotrochozoa</taxon>
        <taxon>Mollusca</taxon>
        <taxon>Bivalvia</taxon>
        <taxon>Autobranchia</taxon>
        <taxon>Pteriomorphia</taxon>
        <taxon>Ostreida</taxon>
        <taxon>Ostreoidea</taxon>
        <taxon>Ostreidae</taxon>
        <taxon>Magallana</taxon>
    </lineage>
</organism>